<feature type="transmembrane region" description="Helical" evidence="6">
    <location>
        <begin position="117"/>
        <end position="136"/>
    </location>
</feature>
<evidence type="ECO:0000256" key="1">
    <source>
        <dbReference type="ARBA" id="ARBA00004651"/>
    </source>
</evidence>
<dbReference type="PANTHER" id="PTHR30250:SF11">
    <property type="entry name" value="O-ANTIGEN TRANSPORTER-RELATED"/>
    <property type="match status" value="1"/>
</dbReference>
<feature type="transmembrane region" description="Helical" evidence="6">
    <location>
        <begin position="47"/>
        <end position="67"/>
    </location>
</feature>
<organism evidence="7 8">
    <name type="scientific">Reichenbachiella agarivorans</name>
    <dbReference type="NCBI Taxonomy" id="2979464"/>
    <lineage>
        <taxon>Bacteria</taxon>
        <taxon>Pseudomonadati</taxon>
        <taxon>Bacteroidota</taxon>
        <taxon>Cytophagia</taxon>
        <taxon>Cytophagales</taxon>
        <taxon>Reichenbachiellaceae</taxon>
        <taxon>Reichenbachiella</taxon>
    </lineage>
</organism>
<evidence type="ECO:0000313" key="7">
    <source>
        <dbReference type="EMBL" id="UXP33180.1"/>
    </source>
</evidence>
<gene>
    <name evidence="7" type="ORF">N6H18_04325</name>
</gene>
<dbReference type="InterPro" id="IPR050833">
    <property type="entry name" value="Poly_Biosynth_Transport"/>
</dbReference>
<feature type="transmembrane region" description="Helical" evidence="6">
    <location>
        <begin position="315"/>
        <end position="334"/>
    </location>
</feature>
<comment type="subcellular location">
    <subcellularLocation>
        <location evidence="1">Cell membrane</location>
        <topology evidence="1">Multi-pass membrane protein</topology>
    </subcellularLocation>
</comment>
<dbReference type="PANTHER" id="PTHR30250">
    <property type="entry name" value="PST FAMILY PREDICTED COLANIC ACID TRANSPORTER"/>
    <property type="match status" value="1"/>
</dbReference>
<reference evidence="7" key="1">
    <citation type="submission" date="2022-09" db="EMBL/GenBank/DDBJ databases">
        <title>Comparative genomics and taxonomic characterization of three novel marine species of genus Reichenbachiella exhibiting antioxidant and polysaccharide degradation activities.</title>
        <authorList>
            <person name="Muhammad N."/>
            <person name="Lee Y.-J."/>
            <person name="Ko J."/>
            <person name="Kim S.-G."/>
        </authorList>
    </citation>
    <scope>NUCLEOTIDE SEQUENCE</scope>
    <source>
        <strain evidence="7">BKB1-1</strain>
    </source>
</reference>
<feature type="transmembrane region" description="Helical" evidence="6">
    <location>
        <begin position="354"/>
        <end position="374"/>
    </location>
</feature>
<proteinExistence type="predicted"/>
<keyword evidence="4 6" id="KW-1133">Transmembrane helix</keyword>
<accession>A0ABY6CY85</accession>
<keyword evidence="2" id="KW-1003">Cell membrane</keyword>
<evidence type="ECO:0000313" key="8">
    <source>
        <dbReference type="Proteomes" id="UP001065174"/>
    </source>
</evidence>
<dbReference type="EMBL" id="CP106679">
    <property type="protein sequence ID" value="UXP33180.1"/>
    <property type="molecule type" value="Genomic_DNA"/>
</dbReference>
<dbReference type="Proteomes" id="UP001065174">
    <property type="component" value="Chromosome"/>
</dbReference>
<evidence type="ECO:0000256" key="4">
    <source>
        <dbReference type="ARBA" id="ARBA00022989"/>
    </source>
</evidence>
<feature type="transmembrane region" description="Helical" evidence="6">
    <location>
        <begin position="12"/>
        <end position="35"/>
    </location>
</feature>
<keyword evidence="8" id="KW-1185">Reference proteome</keyword>
<feature type="transmembrane region" description="Helical" evidence="6">
    <location>
        <begin position="411"/>
        <end position="431"/>
    </location>
</feature>
<feature type="transmembrane region" description="Helical" evidence="6">
    <location>
        <begin position="148"/>
        <end position="173"/>
    </location>
</feature>
<feature type="transmembrane region" description="Helical" evidence="6">
    <location>
        <begin position="233"/>
        <end position="252"/>
    </location>
</feature>
<feature type="transmembrane region" description="Helical" evidence="6">
    <location>
        <begin position="272"/>
        <end position="295"/>
    </location>
</feature>
<evidence type="ECO:0000256" key="3">
    <source>
        <dbReference type="ARBA" id="ARBA00022692"/>
    </source>
</evidence>
<evidence type="ECO:0000256" key="5">
    <source>
        <dbReference type="ARBA" id="ARBA00023136"/>
    </source>
</evidence>
<keyword evidence="5 6" id="KW-0472">Membrane</keyword>
<keyword evidence="3 6" id="KW-0812">Transmembrane</keyword>
<feature type="transmembrane region" description="Helical" evidence="6">
    <location>
        <begin position="443"/>
        <end position="461"/>
    </location>
</feature>
<dbReference type="Pfam" id="PF13440">
    <property type="entry name" value="Polysacc_synt_3"/>
    <property type="match status" value="1"/>
</dbReference>
<sequence length="505" mass="57068">MAGLRGLAGDTMWYGLSSIVGRLINYLLVPLYTAVFALGEYGIVTELYAYIGFFYVIYTYGMETAYFRFATKGEDEKSIFNTSFSAILTSSFLFSVILVIFSSDIAAILGYEGKEVVIYWLAAIIAIDAIVSIPYARLRLQKKAKKFAFIKLFQVILIIVLNLFFYLLCYKIYQGVWFPEAKSIVDSFFDEEFKVKYVFLSNMVANALVLVLLSKELKDFNFTLKFDQLKPLLAYALPLLIMGLAGITNEMLSRALLKEWLPDNFYPGQSSLAALGVFGACYKLSVFMLLGIQAFRYAAEPFFFSEASNKNSPVLFAKIMSGFIALNAIVFMAVSVNLEPIGMVFLRNPEYREGLYIVPFLLLGYLFHGIYYNLSVWYKITDQTKYGAIITGFGAVMTVVLNYILIPIMGYFGSALATLLTFFVMTVINFVLGQKHFPVPYDVAKAAEYLLVSSVAVWLLFNLDAGHWALNFLIKNASVLLFVTYIYLRERKHLAGRIIFGYKLP</sequence>
<feature type="transmembrane region" description="Helical" evidence="6">
    <location>
        <begin position="193"/>
        <end position="213"/>
    </location>
</feature>
<feature type="transmembrane region" description="Helical" evidence="6">
    <location>
        <begin position="386"/>
        <end position="405"/>
    </location>
</feature>
<evidence type="ECO:0000256" key="2">
    <source>
        <dbReference type="ARBA" id="ARBA00022475"/>
    </source>
</evidence>
<name>A0ABY6CY85_9BACT</name>
<dbReference type="RefSeq" id="WP_262310609.1">
    <property type="nucleotide sequence ID" value="NZ_CP106679.1"/>
</dbReference>
<evidence type="ECO:0000256" key="6">
    <source>
        <dbReference type="SAM" id="Phobius"/>
    </source>
</evidence>
<protein>
    <submittedName>
        <fullName evidence="7">Polysaccharide biosynthesis C-terminal domain-containing protein</fullName>
    </submittedName>
</protein>
<feature type="transmembrane region" description="Helical" evidence="6">
    <location>
        <begin position="467"/>
        <end position="488"/>
    </location>
</feature>
<feature type="transmembrane region" description="Helical" evidence="6">
    <location>
        <begin position="87"/>
        <end position="111"/>
    </location>
</feature>